<feature type="transmembrane region" description="Helical" evidence="1">
    <location>
        <begin position="139"/>
        <end position="161"/>
    </location>
</feature>
<keyword evidence="1" id="KW-0472">Membrane</keyword>
<feature type="transmembrane region" description="Helical" evidence="1">
    <location>
        <begin position="268"/>
        <end position="288"/>
    </location>
</feature>
<protein>
    <submittedName>
        <fullName evidence="2">ABC-2 type transport system permease protein</fullName>
    </submittedName>
</protein>
<keyword evidence="1" id="KW-0812">Transmembrane</keyword>
<feature type="transmembrane region" description="Helical" evidence="1">
    <location>
        <begin position="72"/>
        <end position="97"/>
    </location>
</feature>
<accession>A0ABS2KZF0</accession>
<keyword evidence="1" id="KW-1133">Transmembrane helix</keyword>
<dbReference type="RefSeq" id="WP_204869927.1">
    <property type="nucleotide sequence ID" value="NZ_JAFBBK010000001.1"/>
</dbReference>
<gene>
    <name evidence="2" type="ORF">JOE42_004036</name>
</gene>
<organism evidence="2 3">
    <name type="scientific">Rhodococcoides corynebacterioides</name>
    <dbReference type="NCBI Taxonomy" id="53972"/>
    <lineage>
        <taxon>Bacteria</taxon>
        <taxon>Bacillati</taxon>
        <taxon>Actinomycetota</taxon>
        <taxon>Actinomycetes</taxon>
        <taxon>Mycobacteriales</taxon>
        <taxon>Nocardiaceae</taxon>
        <taxon>Rhodococcoides</taxon>
    </lineage>
</organism>
<feature type="transmembrane region" description="Helical" evidence="1">
    <location>
        <begin position="444"/>
        <end position="463"/>
    </location>
</feature>
<feature type="transmembrane region" description="Helical" evidence="1">
    <location>
        <begin position="198"/>
        <end position="219"/>
    </location>
</feature>
<dbReference type="Proteomes" id="UP000703038">
    <property type="component" value="Unassembled WGS sequence"/>
</dbReference>
<feature type="transmembrane region" description="Helical" evidence="1">
    <location>
        <begin position="336"/>
        <end position="355"/>
    </location>
</feature>
<evidence type="ECO:0000256" key="1">
    <source>
        <dbReference type="SAM" id="Phobius"/>
    </source>
</evidence>
<name>A0ABS2KZF0_9NOCA</name>
<evidence type="ECO:0000313" key="3">
    <source>
        <dbReference type="Proteomes" id="UP000703038"/>
    </source>
</evidence>
<comment type="caution">
    <text evidence="2">The sequence shown here is derived from an EMBL/GenBank/DDBJ whole genome shotgun (WGS) entry which is preliminary data.</text>
</comment>
<keyword evidence="3" id="KW-1185">Reference proteome</keyword>
<sequence length="484" mass="48865">MIVLSAIASLGAMYAITLSAQPSARTTLAALCAAVVVVLTIVAPLLTGVGDRGLVPAHVRHLPVRADDLRRALALIGVRSGVTVFLVAGLALTPVAVPDASPVSRIVAAVIALLTAGVALAVSRVAVLRLDAASRTPRGRIVATVGGTVVAAAAYSAFLLLGNVSTSFADNTVLRTAVRVLPTGWAAVSSEAVDDGRWWVPVLVVVALAGLGTLVVRWWTSAVSAALDSTPPRSRTDRRRTTAFRARGPMATAIAAETRLLLVDPRRVGLLTMPGVFLLVGVVLMATSTDIYGLQYGAPIVILLTSSIFANSYGLDGAAAWRVTSVPGVARRVIDARLVIAAVVAGAFGAVGTALGRLVGDPSPRTLPVAVAVVAAASLATAAAGAVQSAASPYVVAGQTAGSAFSSRGSMTGRAIGWTLAVMAGGALLCLPGVLIALALPGVLVWLAPVVSLVLGGCIVAVARRRAVALVASRGPEIFATVNA</sequence>
<feature type="transmembrane region" description="Helical" evidence="1">
    <location>
        <begin position="30"/>
        <end position="51"/>
    </location>
</feature>
<proteinExistence type="predicted"/>
<feature type="transmembrane region" description="Helical" evidence="1">
    <location>
        <begin position="367"/>
        <end position="387"/>
    </location>
</feature>
<reference evidence="2 3" key="1">
    <citation type="submission" date="2021-01" db="EMBL/GenBank/DDBJ databases">
        <title>Genomics of switchgrass bacterial isolates.</title>
        <authorList>
            <person name="Shade A."/>
        </authorList>
    </citation>
    <scope>NUCLEOTIDE SEQUENCE [LARGE SCALE GENOMIC DNA]</scope>
    <source>
        <strain evidence="2 3">PvP111</strain>
    </source>
</reference>
<dbReference type="EMBL" id="JAFBBK010000001">
    <property type="protein sequence ID" value="MBM7417303.1"/>
    <property type="molecule type" value="Genomic_DNA"/>
</dbReference>
<feature type="transmembrane region" description="Helical" evidence="1">
    <location>
        <begin position="103"/>
        <end position="127"/>
    </location>
</feature>
<evidence type="ECO:0000313" key="2">
    <source>
        <dbReference type="EMBL" id="MBM7417303.1"/>
    </source>
</evidence>
<feature type="transmembrane region" description="Helical" evidence="1">
    <location>
        <begin position="294"/>
        <end position="315"/>
    </location>
</feature>
<feature type="transmembrane region" description="Helical" evidence="1">
    <location>
        <begin position="415"/>
        <end position="438"/>
    </location>
</feature>